<evidence type="ECO:0000256" key="1">
    <source>
        <dbReference type="SAM" id="Coils"/>
    </source>
</evidence>
<keyword evidence="3" id="KW-1185">Reference proteome</keyword>
<protein>
    <submittedName>
        <fullName evidence="2">Uncharacterized protein</fullName>
    </submittedName>
</protein>
<dbReference type="OMA" id="HTEINLM"/>
<dbReference type="VEuPathDB" id="TriTrypDB:BSAL_68960"/>
<name>A0A0S4IYQ0_BODSA</name>
<sequence length="403" mass="46507">MAARYDVAVQDYNRYLVASLEKCDSEKEVIVSKIDALAHSQDELRGIRDTVSRQSTEILKLQQDSSETRLMLQEEREKVARLMNENAVLAAQGDDDRSKIASLIRMRRNEMMQDDAANQAQKFPMRVSIMRPGTASNPKRGEPHSMSLRSVVTEYAGSNHVHVDVKSSPAEIDAIVHQPPPSSTLVSALSREIEGLKQQLDNQRRAYEHERAIRVCEERDRHQAQEETLRRYAATIDHLQALQNETTKEFVTFRHHSQISERGLQGELEKHRQSAEDARRALVKERSAQTAGIQMAIQNSDTRHHDVISSLRADIDDRTASFRREKDALMAQLSDFEEECRNLRAKVQKERTQKKRLIEQQKLENEGLHTEINLMKQHLRAVEKKIYFTQVRGNQQQQQQLQF</sequence>
<dbReference type="InterPro" id="IPR037696">
    <property type="entry name" value="CCDC77"/>
</dbReference>
<feature type="coiled-coil region" evidence="1">
    <location>
        <begin position="65"/>
        <end position="92"/>
    </location>
</feature>
<proteinExistence type="predicted"/>
<dbReference type="OrthoDB" id="273372at2759"/>
<dbReference type="EMBL" id="CYKH01000484">
    <property type="protein sequence ID" value="CUF99944.1"/>
    <property type="molecule type" value="Genomic_DNA"/>
</dbReference>
<dbReference type="PANTHER" id="PTHR22091">
    <property type="entry name" value="COILED-COIL DOMAIN-CONTAINING PROTEIN 77"/>
    <property type="match status" value="1"/>
</dbReference>
<accession>A0A0S4IYQ0</accession>
<organism evidence="2 3">
    <name type="scientific">Bodo saltans</name>
    <name type="common">Flagellated protozoan</name>
    <dbReference type="NCBI Taxonomy" id="75058"/>
    <lineage>
        <taxon>Eukaryota</taxon>
        <taxon>Discoba</taxon>
        <taxon>Euglenozoa</taxon>
        <taxon>Kinetoplastea</taxon>
        <taxon>Metakinetoplastina</taxon>
        <taxon>Eubodonida</taxon>
        <taxon>Bodonidae</taxon>
        <taxon>Bodo</taxon>
    </lineage>
</organism>
<dbReference type="Proteomes" id="UP000051952">
    <property type="component" value="Unassembled WGS sequence"/>
</dbReference>
<feature type="coiled-coil region" evidence="1">
    <location>
        <begin position="186"/>
        <end position="213"/>
    </location>
</feature>
<feature type="coiled-coil region" evidence="1">
    <location>
        <begin position="261"/>
        <end position="288"/>
    </location>
</feature>
<dbReference type="AlphaFoldDB" id="A0A0S4IYQ0"/>
<dbReference type="PANTHER" id="PTHR22091:SF1">
    <property type="entry name" value="COILED-COIL DOMAIN-CONTAINING PROTEIN 77"/>
    <property type="match status" value="1"/>
</dbReference>
<feature type="coiled-coil region" evidence="1">
    <location>
        <begin position="319"/>
        <end position="364"/>
    </location>
</feature>
<evidence type="ECO:0000313" key="2">
    <source>
        <dbReference type="EMBL" id="CUF99944.1"/>
    </source>
</evidence>
<keyword evidence="1" id="KW-0175">Coiled coil</keyword>
<evidence type="ECO:0000313" key="3">
    <source>
        <dbReference type="Proteomes" id="UP000051952"/>
    </source>
</evidence>
<reference evidence="3" key="1">
    <citation type="submission" date="2015-09" db="EMBL/GenBank/DDBJ databases">
        <authorList>
            <consortium name="Pathogen Informatics"/>
        </authorList>
    </citation>
    <scope>NUCLEOTIDE SEQUENCE [LARGE SCALE GENOMIC DNA]</scope>
    <source>
        <strain evidence="3">Lake Konstanz</strain>
    </source>
</reference>
<gene>
    <name evidence="2" type="ORF">BSAL_68960</name>
</gene>